<dbReference type="Proteomes" id="UP000326799">
    <property type="component" value="Unassembled WGS sequence"/>
</dbReference>
<dbReference type="EMBL" id="ML733478">
    <property type="protein sequence ID" value="KAB8216559.1"/>
    <property type="molecule type" value="Genomic_DNA"/>
</dbReference>
<protein>
    <submittedName>
        <fullName evidence="1">Uncharacterized protein</fullName>
    </submittedName>
</protein>
<evidence type="ECO:0000313" key="1">
    <source>
        <dbReference type="EMBL" id="KAB8216559.1"/>
    </source>
</evidence>
<reference evidence="1 2" key="1">
    <citation type="submission" date="2019-04" db="EMBL/GenBank/DDBJ databases">
        <title>Fungal friends and foes A comparative genomics study of 23 Aspergillus species from section Flavi.</title>
        <authorList>
            <consortium name="DOE Joint Genome Institute"/>
            <person name="Kjaerbolling I."/>
            <person name="Vesth T.C."/>
            <person name="Frisvad J.C."/>
            <person name="Nybo J.L."/>
            <person name="Theobald S."/>
            <person name="Kildgaard S."/>
            <person name="Petersen T.I."/>
            <person name="Kuo A."/>
            <person name="Sato A."/>
            <person name="Lyhne E.K."/>
            <person name="Kogle M.E."/>
            <person name="Wiebenga A."/>
            <person name="Kun R.S."/>
            <person name="Lubbers R.J."/>
            <person name="Makela M.R."/>
            <person name="Barry K."/>
            <person name="Chovatia M."/>
            <person name="Clum A."/>
            <person name="Daum C."/>
            <person name="Haridas S."/>
            <person name="He G."/>
            <person name="LaButti K."/>
            <person name="Lipzen A."/>
            <person name="Mondo S."/>
            <person name="Pangilinan J."/>
            <person name="Riley R."/>
            <person name="Salamov A."/>
            <person name="Simmons B.A."/>
            <person name="Magnuson J.K."/>
            <person name="Henrissat B."/>
            <person name="Mortensen U.H."/>
            <person name="Larsen T.O."/>
            <person name="De vries R.P."/>
            <person name="Grigoriev I.V."/>
            <person name="Machida M."/>
            <person name="Baker S.E."/>
            <person name="Andersen M.R."/>
        </authorList>
    </citation>
    <scope>NUCLEOTIDE SEQUENCE [LARGE SCALE GENOMIC DNA]</scope>
    <source>
        <strain evidence="1 2">CBS 126849</strain>
    </source>
</reference>
<accession>A0A5N6EH29</accession>
<proteinExistence type="predicted"/>
<organism evidence="1 2">
    <name type="scientific">Aspergillus novoparasiticus</name>
    <dbReference type="NCBI Taxonomy" id="986946"/>
    <lineage>
        <taxon>Eukaryota</taxon>
        <taxon>Fungi</taxon>
        <taxon>Dikarya</taxon>
        <taxon>Ascomycota</taxon>
        <taxon>Pezizomycotina</taxon>
        <taxon>Eurotiomycetes</taxon>
        <taxon>Eurotiomycetidae</taxon>
        <taxon>Eurotiales</taxon>
        <taxon>Aspergillaceae</taxon>
        <taxon>Aspergillus</taxon>
        <taxon>Aspergillus subgen. Circumdati</taxon>
    </lineage>
</organism>
<name>A0A5N6EH29_9EURO</name>
<sequence length="169" mass="18546">MLTYLINTFALSTNPSALLVIGNFGATIHVLHLLPENGTIERFSLTTPSSATTFRRGGAIEQTREEIGAVTLHVGDGETADSFLDDVETRIRKLRNDSLSSSPAQLQIGSAEVSQLVQNVLQPVALDAINEREERDRSMNATQTYPVFVVYIRRSRAGRILTEPTSFPS</sequence>
<keyword evidence="2" id="KW-1185">Reference proteome</keyword>
<evidence type="ECO:0000313" key="2">
    <source>
        <dbReference type="Proteomes" id="UP000326799"/>
    </source>
</evidence>
<gene>
    <name evidence="1" type="ORF">BDV33DRAFT_207211</name>
</gene>
<dbReference type="AlphaFoldDB" id="A0A5N6EH29"/>